<dbReference type="Proteomes" id="UP000616151">
    <property type="component" value="Unassembled WGS sequence"/>
</dbReference>
<accession>A0ACC5R1V8</accession>
<name>A0ACC5R1V8_9HYPH</name>
<evidence type="ECO:0000313" key="1">
    <source>
        <dbReference type="EMBL" id="MBK1866636.1"/>
    </source>
</evidence>
<gene>
    <name evidence="1" type="ORF">JHL16_09750</name>
</gene>
<keyword evidence="2" id="KW-1185">Reference proteome</keyword>
<protein>
    <submittedName>
        <fullName evidence="1">PAN domain-containing protein</fullName>
    </submittedName>
</protein>
<organism evidence="1 2">
    <name type="scientific">Taklimakanibacter albus</name>
    <dbReference type="NCBI Taxonomy" id="2800327"/>
    <lineage>
        <taxon>Bacteria</taxon>
        <taxon>Pseudomonadati</taxon>
        <taxon>Pseudomonadota</taxon>
        <taxon>Alphaproteobacteria</taxon>
        <taxon>Hyphomicrobiales</taxon>
        <taxon>Aestuariivirgaceae</taxon>
        <taxon>Taklimakanibacter</taxon>
    </lineage>
</organism>
<comment type="caution">
    <text evidence="1">The sequence shown here is derived from an EMBL/GenBank/DDBJ whole genome shotgun (WGS) entry which is preliminary data.</text>
</comment>
<reference evidence="1" key="1">
    <citation type="submission" date="2021-01" db="EMBL/GenBank/DDBJ databases">
        <authorList>
            <person name="Sun Q."/>
        </authorList>
    </citation>
    <scope>NUCLEOTIDE SEQUENCE</scope>
    <source>
        <strain evidence="1">YIM B02566</strain>
    </source>
</reference>
<sequence length="530" mass="59587">MSILSRIFVLFGLLCLGAVTAQAQEWNTDRPGRDIRDLDLSAPDFNLCRQACDSNSSCKAWTYVNPDVQGPKARCYLKSAVPDPVANNCCVSGVKANDTSDREDICRDYSVRAVQQNDENLRLRCNFTGAGWQSNRDQHFNWCMTASRADREREDRNRVTKLAECRSGGGGGGGGGGREDECRDYAEEAVTTAREARDLGCGFSGPRWSQRYGEHYSWCLSATREQVRAERTGRTADMRSCRGGNDGGGDRAETCRDYAEEAVSQIADARRRNCGFSGARWQGGYNVHYNWCMSARRGEREAESRARTDELRRCRSGDSEGDRAEACGDYSRQSMAQIREARRLGCGFTGARWQPSTTAHYEWCMTVRRADREAELRARERSLDRCRADAGGGGEEDAGCVDFANRAVRQSQRNRALRCGFEGQRWRPDFDTHYSWCQSAPQRARVREDARRDELLNLCAAKPDKAQECRRYANLSIEQQRTNLSQGCGFSGPRWHTSYEDHFVWCMDASGGKRLAEIAARVGALLACTR</sequence>
<dbReference type="EMBL" id="JAENHL010000006">
    <property type="protein sequence ID" value="MBK1866636.1"/>
    <property type="molecule type" value="Genomic_DNA"/>
</dbReference>
<proteinExistence type="predicted"/>
<evidence type="ECO:0000313" key="2">
    <source>
        <dbReference type="Proteomes" id="UP000616151"/>
    </source>
</evidence>